<sequence>MASPYFHLHEPALFQSIMVDLQRADFLGHAVTCNLTVHDIVIWESMLESGITKMELFMLYVPEHGVNSETYGACALEPKAYITFIDFPPSLLIPYLGHNAMNTVPSCWSAHLAIVNTEEHAGTNVNPSALNSKRIQAPPAVSLMSIASSSSLQHISHHLALDVSIPGHLHGSAQEISALQSLSSTGLQSHDLQGLINALEKCDYCGRIFTRAALHAHIPLCDGNRVGLGMDELKQSTTESDDTEEVYIGKGKGISQKAQ</sequence>
<feature type="region of interest" description="Disordered" evidence="1">
    <location>
        <begin position="235"/>
        <end position="259"/>
    </location>
</feature>
<name>A0A9P6AFZ4_9AGAM</name>
<evidence type="ECO:0000313" key="3">
    <source>
        <dbReference type="Proteomes" id="UP000886523"/>
    </source>
</evidence>
<evidence type="ECO:0000313" key="2">
    <source>
        <dbReference type="EMBL" id="KAF9504645.1"/>
    </source>
</evidence>
<reference evidence="2" key="1">
    <citation type="journal article" date="2020" name="Nat. Commun.">
        <title>Large-scale genome sequencing of mycorrhizal fungi provides insights into the early evolution of symbiotic traits.</title>
        <authorList>
            <person name="Miyauchi S."/>
            <person name="Kiss E."/>
            <person name="Kuo A."/>
            <person name="Drula E."/>
            <person name="Kohler A."/>
            <person name="Sanchez-Garcia M."/>
            <person name="Morin E."/>
            <person name="Andreopoulos B."/>
            <person name="Barry K.W."/>
            <person name="Bonito G."/>
            <person name="Buee M."/>
            <person name="Carver A."/>
            <person name="Chen C."/>
            <person name="Cichocki N."/>
            <person name="Clum A."/>
            <person name="Culley D."/>
            <person name="Crous P.W."/>
            <person name="Fauchery L."/>
            <person name="Girlanda M."/>
            <person name="Hayes R.D."/>
            <person name="Keri Z."/>
            <person name="LaButti K."/>
            <person name="Lipzen A."/>
            <person name="Lombard V."/>
            <person name="Magnuson J."/>
            <person name="Maillard F."/>
            <person name="Murat C."/>
            <person name="Nolan M."/>
            <person name="Ohm R.A."/>
            <person name="Pangilinan J."/>
            <person name="Pereira M.F."/>
            <person name="Perotto S."/>
            <person name="Peter M."/>
            <person name="Pfister S."/>
            <person name="Riley R."/>
            <person name="Sitrit Y."/>
            <person name="Stielow J.B."/>
            <person name="Szollosi G."/>
            <person name="Zifcakova L."/>
            <person name="Stursova M."/>
            <person name="Spatafora J.W."/>
            <person name="Tedersoo L."/>
            <person name="Vaario L.M."/>
            <person name="Yamada A."/>
            <person name="Yan M."/>
            <person name="Wang P."/>
            <person name="Xu J."/>
            <person name="Bruns T."/>
            <person name="Baldrian P."/>
            <person name="Vilgalys R."/>
            <person name="Dunand C."/>
            <person name="Henrissat B."/>
            <person name="Grigoriev I.V."/>
            <person name="Hibbett D."/>
            <person name="Nagy L.G."/>
            <person name="Martin F.M."/>
        </authorList>
    </citation>
    <scope>NUCLEOTIDE SEQUENCE</scope>
    <source>
        <strain evidence="2">UP504</strain>
    </source>
</reference>
<comment type="caution">
    <text evidence="2">The sequence shown here is derived from an EMBL/GenBank/DDBJ whole genome shotgun (WGS) entry which is preliminary data.</text>
</comment>
<organism evidence="2 3">
    <name type="scientific">Hydnum rufescens UP504</name>
    <dbReference type="NCBI Taxonomy" id="1448309"/>
    <lineage>
        <taxon>Eukaryota</taxon>
        <taxon>Fungi</taxon>
        <taxon>Dikarya</taxon>
        <taxon>Basidiomycota</taxon>
        <taxon>Agaricomycotina</taxon>
        <taxon>Agaricomycetes</taxon>
        <taxon>Cantharellales</taxon>
        <taxon>Hydnaceae</taxon>
        <taxon>Hydnum</taxon>
    </lineage>
</organism>
<dbReference type="EMBL" id="MU129206">
    <property type="protein sequence ID" value="KAF9504645.1"/>
    <property type="molecule type" value="Genomic_DNA"/>
</dbReference>
<proteinExistence type="predicted"/>
<gene>
    <name evidence="2" type="ORF">BS47DRAFT_1368635</name>
</gene>
<keyword evidence="3" id="KW-1185">Reference proteome</keyword>
<accession>A0A9P6AFZ4</accession>
<protein>
    <submittedName>
        <fullName evidence="2">Uncharacterized protein</fullName>
    </submittedName>
</protein>
<dbReference type="AlphaFoldDB" id="A0A9P6AFZ4"/>
<evidence type="ECO:0000256" key="1">
    <source>
        <dbReference type="SAM" id="MobiDB-lite"/>
    </source>
</evidence>
<dbReference type="Proteomes" id="UP000886523">
    <property type="component" value="Unassembled WGS sequence"/>
</dbReference>